<gene>
    <name evidence="1" type="ORF">BJBARM5_0625</name>
</gene>
<dbReference type="SUPFAM" id="SSF46785">
    <property type="entry name" value="Winged helix' DNA-binding domain"/>
    <property type="match status" value="1"/>
</dbReference>
<accession>D6GVV6</accession>
<dbReference type="EMBL" id="GG745557">
    <property type="protein sequence ID" value="EFD92667.1"/>
    <property type="molecule type" value="Genomic_DNA"/>
</dbReference>
<dbReference type="AlphaFoldDB" id="D6GVV6"/>
<dbReference type="InterPro" id="IPR036388">
    <property type="entry name" value="WH-like_DNA-bd_sf"/>
</dbReference>
<evidence type="ECO:0000313" key="2">
    <source>
        <dbReference type="Proteomes" id="UP000009376"/>
    </source>
</evidence>
<dbReference type="Gene3D" id="1.10.10.10">
    <property type="entry name" value="Winged helix-like DNA-binding domain superfamily/Winged helix DNA-binding domain"/>
    <property type="match status" value="1"/>
</dbReference>
<organism evidence="1 2">
    <name type="scientific">Candidatus Parvarchaeum acidophilus ARMAN-5</name>
    <dbReference type="NCBI Taxonomy" id="662762"/>
    <lineage>
        <taxon>Archaea</taxon>
        <taxon>Candidatus Parvarchaeota</taxon>
        <taxon>Candidatus Parvarchaeum</taxon>
    </lineage>
</organism>
<protein>
    <submittedName>
        <fullName evidence="1">Uncharacterized protein</fullName>
    </submittedName>
</protein>
<sequence>MDIIETDYSPLLENPVYFEIITAIAGGYNYSTKLAKFLGKKQATVTEQLKYLEEEKLIIPEKRSLSQTYSVNWKIITTAFWEVIRQVIKKQHEYGNKNGIDLRKLNFKIIAPEELIKSFIKDYAIELASVQATPKPLSILVPAMFIAINNLSNKKLENLTVKFKLDKNMIKKLDEVMEFELSGVEWFVFNYHLT</sequence>
<proteinExistence type="predicted"/>
<dbReference type="Proteomes" id="UP000009376">
    <property type="component" value="Unassembled WGS sequence"/>
</dbReference>
<name>D6GVV6_PARA5</name>
<evidence type="ECO:0000313" key="1">
    <source>
        <dbReference type="EMBL" id="EFD92667.1"/>
    </source>
</evidence>
<dbReference type="InterPro" id="IPR036390">
    <property type="entry name" value="WH_DNA-bd_sf"/>
</dbReference>
<reference evidence="1 2" key="1">
    <citation type="journal article" date="2010" name="Proc. Natl. Acad. Sci. U.S.A.">
        <title>Enigmatic, ultrasmall, uncultivated Archaea.</title>
        <authorList>
            <person name="Baker B.J."/>
            <person name="Comolli L.R."/>
            <person name="Dick G.J."/>
            <person name="Hauser L.J."/>
            <person name="Hyatt D."/>
            <person name="Dill B.D."/>
            <person name="Land M.L."/>
            <person name="Verberkmoes N.C."/>
            <person name="Hettich R.L."/>
            <person name="Banfield J.F."/>
        </authorList>
    </citation>
    <scope>NUCLEOTIDE SEQUENCE [LARGE SCALE GENOMIC DNA]</scope>
</reference>